<dbReference type="Proteomes" id="UP000054783">
    <property type="component" value="Unassembled WGS sequence"/>
</dbReference>
<dbReference type="EMBL" id="JYDQ01006049">
    <property type="protein sequence ID" value="KRX65792.1"/>
    <property type="molecule type" value="Genomic_DNA"/>
</dbReference>
<dbReference type="InterPro" id="IPR043128">
    <property type="entry name" value="Rev_trsase/Diguanyl_cyclase"/>
</dbReference>
<dbReference type="Gene3D" id="3.30.70.270">
    <property type="match status" value="1"/>
</dbReference>
<proteinExistence type="predicted"/>
<dbReference type="AlphaFoldDB" id="A0A0V0VQJ4"/>
<comment type="caution">
    <text evidence="2">The sequence shown here is derived from an EMBL/GenBank/DDBJ whole genome shotgun (WGS) entry which is preliminary data.</text>
</comment>
<name>A0A0V0VQJ4_9BILA</name>
<dbReference type="FunFam" id="3.30.70.270:FF:000003">
    <property type="entry name" value="Transposon Ty3-G Gag-Pol polyprotein"/>
    <property type="match status" value="1"/>
</dbReference>
<dbReference type="SUPFAM" id="SSF56672">
    <property type="entry name" value="DNA/RNA polymerases"/>
    <property type="match status" value="1"/>
</dbReference>
<keyword evidence="3" id="KW-1185">Reference proteome</keyword>
<dbReference type="STRING" id="990121.A0A0V0VQJ4"/>
<feature type="domain" description="Reverse transcriptase" evidence="1">
    <location>
        <begin position="1"/>
        <end position="62"/>
    </location>
</feature>
<protein>
    <submittedName>
        <fullName evidence="2">Retrovirus-related Pol polyprotein from transposon 17.6</fullName>
    </submittedName>
</protein>
<dbReference type="InterPro" id="IPR000477">
    <property type="entry name" value="RT_dom"/>
</dbReference>
<evidence type="ECO:0000313" key="3">
    <source>
        <dbReference type="Proteomes" id="UP000054783"/>
    </source>
</evidence>
<evidence type="ECO:0000259" key="1">
    <source>
        <dbReference type="PROSITE" id="PS50878"/>
    </source>
</evidence>
<gene>
    <name evidence="2" type="primary">pol</name>
    <name evidence="2" type="ORF">T12_12752</name>
</gene>
<feature type="non-terminal residue" evidence="2">
    <location>
        <position position="62"/>
    </location>
</feature>
<evidence type="ECO:0000313" key="2">
    <source>
        <dbReference type="EMBL" id="KRX65792.1"/>
    </source>
</evidence>
<reference evidence="2 3" key="1">
    <citation type="submission" date="2015-01" db="EMBL/GenBank/DDBJ databases">
        <title>Evolution of Trichinella species and genotypes.</title>
        <authorList>
            <person name="Korhonen P.K."/>
            <person name="Edoardo P."/>
            <person name="Giuseppe L.R."/>
            <person name="Gasser R.B."/>
        </authorList>
    </citation>
    <scope>NUCLEOTIDE SEQUENCE [LARGE SCALE GENOMIC DNA]</scope>
    <source>
        <strain evidence="2">ISS2496</strain>
    </source>
</reference>
<dbReference type="Pfam" id="PF00078">
    <property type="entry name" value="RVT_1"/>
    <property type="match status" value="1"/>
</dbReference>
<accession>A0A0V0VQJ4</accession>
<dbReference type="PANTHER" id="PTHR24559:SF444">
    <property type="entry name" value="REVERSE TRANSCRIPTASE DOMAIN-CONTAINING PROTEIN"/>
    <property type="match status" value="1"/>
</dbReference>
<dbReference type="PANTHER" id="PTHR24559">
    <property type="entry name" value="TRANSPOSON TY3-I GAG-POL POLYPROTEIN"/>
    <property type="match status" value="1"/>
</dbReference>
<dbReference type="PROSITE" id="PS50878">
    <property type="entry name" value="RT_POL"/>
    <property type="match status" value="1"/>
</dbReference>
<organism evidence="2 3">
    <name type="scientific">Trichinella patagoniensis</name>
    <dbReference type="NCBI Taxonomy" id="990121"/>
    <lineage>
        <taxon>Eukaryota</taxon>
        <taxon>Metazoa</taxon>
        <taxon>Ecdysozoa</taxon>
        <taxon>Nematoda</taxon>
        <taxon>Enoplea</taxon>
        <taxon>Dorylaimia</taxon>
        <taxon>Trichinellida</taxon>
        <taxon>Trichinellidae</taxon>
        <taxon>Trichinella</taxon>
    </lineage>
</organism>
<dbReference type="InterPro" id="IPR053134">
    <property type="entry name" value="RNA-dir_DNA_polymerase"/>
</dbReference>
<sequence length="62" mass="7113">MPFGLCNAPSTFQRLMETVLRDLVGSDCLVYLDDVIVFGKTAEEHTARLREVFRRLREVGLK</sequence>
<dbReference type="InterPro" id="IPR043502">
    <property type="entry name" value="DNA/RNA_pol_sf"/>
</dbReference>
<dbReference type="CDD" id="cd01647">
    <property type="entry name" value="RT_LTR"/>
    <property type="match status" value="1"/>
</dbReference>